<dbReference type="EMBL" id="PDEQ01000003">
    <property type="protein sequence ID" value="PEN13956.1"/>
    <property type="molecule type" value="Genomic_DNA"/>
</dbReference>
<keyword evidence="4" id="KW-1185">Reference proteome</keyword>
<feature type="domain" description="Fe-S metabolism associated" evidence="2">
    <location>
        <begin position="14"/>
        <end position="135"/>
    </location>
</feature>
<dbReference type="InterPro" id="IPR003808">
    <property type="entry name" value="Fe-S_metab-assoc_dom"/>
</dbReference>
<dbReference type="Gene3D" id="3.90.1010.10">
    <property type="match status" value="1"/>
</dbReference>
<dbReference type="PANTHER" id="PTHR43597">
    <property type="entry name" value="SULFUR ACCEPTOR PROTEIN CSDE"/>
    <property type="match status" value="1"/>
</dbReference>
<comment type="similarity">
    <text evidence="1">Belongs to the SufE family.</text>
</comment>
<evidence type="ECO:0000313" key="4">
    <source>
        <dbReference type="Proteomes" id="UP000220102"/>
    </source>
</evidence>
<dbReference type="OrthoDB" id="9799320at2"/>
<evidence type="ECO:0000256" key="1">
    <source>
        <dbReference type="ARBA" id="ARBA00010282"/>
    </source>
</evidence>
<reference evidence="3 4" key="1">
    <citation type="submission" date="2017-10" db="EMBL/GenBank/DDBJ databases">
        <title>Draft genome of Longibacter Salinarum.</title>
        <authorList>
            <person name="Goh K.M."/>
            <person name="Shamsir M.S."/>
            <person name="Lim S.W."/>
        </authorList>
    </citation>
    <scope>NUCLEOTIDE SEQUENCE [LARGE SCALE GENOMIC DNA]</scope>
    <source>
        <strain evidence="3 4">KCTC 52045</strain>
    </source>
</reference>
<accession>A0A2A8CZ86</accession>
<dbReference type="Proteomes" id="UP000220102">
    <property type="component" value="Unassembled WGS sequence"/>
</dbReference>
<dbReference type="PANTHER" id="PTHR43597:SF5">
    <property type="entry name" value="SUFE-LIKE PROTEIN 2, CHLOROPLASTIC"/>
    <property type="match status" value="1"/>
</dbReference>
<organism evidence="3 4">
    <name type="scientific">Longibacter salinarum</name>
    <dbReference type="NCBI Taxonomy" id="1850348"/>
    <lineage>
        <taxon>Bacteria</taxon>
        <taxon>Pseudomonadati</taxon>
        <taxon>Rhodothermota</taxon>
        <taxon>Rhodothermia</taxon>
        <taxon>Rhodothermales</taxon>
        <taxon>Salisaetaceae</taxon>
        <taxon>Longibacter</taxon>
    </lineage>
</organism>
<sequence length="141" mass="16247">MPTTAVDDRAQEIVDEFAFFPDWMSRYQYLIEMGDEIPLIDEAYKTDEYRIHGCQSKVWIRTDYDESQNVLTFKGDSNAKITKGLAALIIRVLDKQPPAVVENATFDFLDEIGMREHLSSQRNNGLAAMIEQMKTRASRYS</sequence>
<dbReference type="RefSeq" id="WP_098075118.1">
    <property type="nucleotide sequence ID" value="NZ_PDEQ01000003.1"/>
</dbReference>
<dbReference type="SUPFAM" id="SSF82649">
    <property type="entry name" value="SufE/NifU"/>
    <property type="match status" value="1"/>
</dbReference>
<evidence type="ECO:0000313" key="3">
    <source>
        <dbReference type="EMBL" id="PEN13956.1"/>
    </source>
</evidence>
<name>A0A2A8CZ86_9BACT</name>
<dbReference type="Pfam" id="PF02657">
    <property type="entry name" value="SufE"/>
    <property type="match status" value="1"/>
</dbReference>
<evidence type="ECO:0000259" key="2">
    <source>
        <dbReference type="Pfam" id="PF02657"/>
    </source>
</evidence>
<dbReference type="AlphaFoldDB" id="A0A2A8CZ86"/>
<gene>
    <name evidence="3" type="ORF">CRI94_07840</name>
</gene>
<comment type="caution">
    <text evidence="3">The sequence shown here is derived from an EMBL/GenBank/DDBJ whole genome shotgun (WGS) entry which is preliminary data.</text>
</comment>
<protein>
    <submittedName>
        <fullName evidence="3">Fe-S metabolism protein SufE</fullName>
    </submittedName>
</protein>
<proteinExistence type="inferred from homology"/>